<protein>
    <submittedName>
        <fullName evidence="2">Uncharacterized protein</fullName>
    </submittedName>
</protein>
<feature type="region of interest" description="Disordered" evidence="1">
    <location>
        <begin position="1"/>
        <end position="20"/>
    </location>
</feature>
<name>A0A2H6N2U0_9SAUR</name>
<reference evidence="2" key="2">
    <citation type="submission" date="2017-12" db="EMBL/GenBank/DDBJ databases">
        <title>Coralsnake Venomics: Analyses of Venom Gland Transcriptomes and Proteomes of Six Brazilian Taxa.</title>
        <authorList>
            <person name="Aird S.D."/>
            <person name="Jorge da Silva N."/>
            <person name="Qiu L."/>
            <person name="Villar-Briones A."/>
            <person name="Aparecida-Saddi V."/>
            <person name="Campos-Telles M.P."/>
            <person name="Grau M."/>
            <person name="Mikheyev A.S."/>
        </authorList>
    </citation>
    <scope>NUCLEOTIDE SEQUENCE</scope>
    <source>
        <tissue evidence="2">Venom_gland</tissue>
    </source>
</reference>
<proteinExistence type="predicted"/>
<sequence length="113" mass="12037">MDLDMRKGAQPSVAELGGSGWLPGEGNTTLVSLLDFRLPTIRVHLAGRVTPLHLLETNQPSISHITCPAGDAFALTSFTASSIPPWLPQPQLEFLPLFAGDPCSSISSESPAW</sequence>
<reference evidence="2" key="1">
    <citation type="submission" date="2017-07" db="EMBL/GenBank/DDBJ databases">
        <authorList>
            <person name="Mikheyev A."/>
            <person name="Grau M."/>
        </authorList>
    </citation>
    <scope>NUCLEOTIDE SEQUENCE</scope>
    <source>
        <tissue evidence="2">Venom_gland</tissue>
    </source>
</reference>
<organism evidence="2">
    <name type="scientific">Micrurus carvalhoi</name>
    <dbReference type="NCBI Taxonomy" id="3147026"/>
    <lineage>
        <taxon>Eukaryota</taxon>
        <taxon>Metazoa</taxon>
        <taxon>Chordata</taxon>
        <taxon>Craniata</taxon>
        <taxon>Vertebrata</taxon>
        <taxon>Euteleostomi</taxon>
        <taxon>Lepidosauria</taxon>
        <taxon>Squamata</taxon>
        <taxon>Bifurcata</taxon>
        <taxon>Unidentata</taxon>
        <taxon>Episquamata</taxon>
        <taxon>Toxicofera</taxon>
        <taxon>Serpentes</taxon>
        <taxon>Colubroidea</taxon>
        <taxon>Elapidae</taxon>
        <taxon>Elapinae</taxon>
        <taxon>Micrurus</taxon>
    </lineage>
</organism>
<evidence type="ECO:0000256" key="1">
    <source>
        <dbReference type="SAM" id="MobiDB-lite"/>
    </source>
</evidence>
<dbReference type="EMBL" id="IACI01048956">
    <property type="protein sequence ID" value="LAA23240.1"/>
    <property type="molecule type" value="Transcribed_RNA"/>
</dbReference>
<evidence type="ECO:0000313" key="2">
    <source>
        <dbReference type="EMBL" id="LAA23240.1"/>
    </source>
</evidence>
<accession>A0A2H6N2U0</accession>
<dbReference type="AlphaFoldDB" id="A0A2H6N2U0"/>